<dbReference type="Pfam" id="PF01795">
    <property type="entry name" value="Methyltransf_5"/>
    <property type="match status" value="1"/>
</dbReference>
<keyword evidence="8" id="KW-1185">Reference proteome</keyword>
<keyword evidence="4 6" id="KW-0808">Transferase</keyword>
<proteinExistence type="inferred from homology"/>
<dbReference type="GO" id="GO:0071424">
    <property type="term" value="F:rRNA (cytosine-N4-)-methyltransferase activity"/>
    <property type="evidence" value="ECO:0007669"/>
    <property type="project" value="UniProtKB-UniRule"/>
</dbReference>
<evidence type="ECO:0000313" key="7">
    <source>
        <dbReference type="EMBL" id="KAA2214739.1"/>
    </source>
</evidence>
<protein>
    <recommendedName>
        <fullName evidence="6">Ribosomal RNA small subunit methyltransferase H</fullName>
        <ecNumber evidence="6">2.1.1.199</ecNumber>
    </recommendedName>
    <alternativeName>
        <fullName evidence="6">16S rRNA m(4)C1402 methyltransferase</fullName>
    </alternativeName>
    <alternativeName>
        <fullName evidence="6">rRNA (cytosine-N(4)-)-methyltransferase RsmH</fullName>
    </alternativeName>
</protein>
<keyword evidence="2 6" id="KW-0698">rRNA processing</keyword>
<gene>
    <name evidence="6 7" type="primary">rsmH</name>
    <name evidence="7" type="ORF">F0Q34_03330</name>
</gene>
<dbReference type="AlphaFoldDB" id="A0A5B2TKL8"/>
<keyword evidence="3 6" id="KW-0489">Methyltransferase</keyword>
<feature type="binding site" evidence="6">
    <location>
        <position position="105"/>
    </location>
    <ligand>
        <name>S-adenosyl-L-methionine</name>
        <dbReference type="ChEBI" id="CHEBI:59789"/>
    </ligand>
</feature>
<dbReference type="Proteomes" id="UP000322110">
    <property type="component" value="Unassembled WGS sequence"/>
</dbReference>
<dbReference type="GO" id="GO:0070475">
    <property type="term" value="P:rRNA base methylation"/>
    <property type="evidence" value="ECO:0007669"/>
    <property type="project" value="UniProtKB-UniRule"/>
</dbReference>
<name>A0A5B2TKL8_9PROT</name>
<dbReference type="SUPFAM" id="SSF81799">
    <property type="entry name" value="Putative methyltransferase TM0872, insert domain"/>
    <property type="match status" value="1"/>
</dbReference>
<feature type="binding site" evidence="6">
    <location>
        <position position="77"/>
    </location>
    <ligand>
        <name>S-adenosyl-L-methionine</name>
        <dbReference type="ChEBI" id="CHEBI:59789"/>
    </ligand>
</feature>
<dbReference type="Gene3D" id="1.10.150.170">
    <property type="entry name" value="Putative methyltransferase TM0872, insert domain"/>
    <property type="match status" value="1"/>
</dbReference>
<dbReference type="PANTHER" id="PTHR11265:SF0">
    <property type="entry name" value="12S RRNA N4-METHYLCYTIDINE METHYLTRANSFERASE"/>
    <property type="match status" value="1"/>
</dbReference>
<comment type="caution">
    <text evidence="7">The sequence shown here is derived from an EMBL/GenBank/DDBJ whole genome shotgun (WGS) entry which is preliminary data.</text>
</comment>
<dbReference type="PANTHER" id="PTHR11265">
    <property type="entry name" value="S-ADENOSYL-METHYLTRANSFERASE MRAW"/>
    <property type="match status" value="1"/>
</dbReference>
<accession>A0A5B2TKL8</accession>
<dbReference type="Gene3D" id="3.40.50.150">
    <property type="entry name" value="Vaccinia Virus protein VP39"/>
    <property type="match status" value="1"/>
</dbReference>
<comment type="similarity">
    <text evidence="1 6">Belongs to the methyltransferase superfamily. RsmH family.</text>
</comment>
<evidence type="ECO:0000256" key="4">
    <source>
        <dbReference type="ARBA" id="ARBA00022679"/>
    </source>
</evidence>
<dbReference type="PIRSF" id="PIRSF004486">
    <property type="entry name" value="MraW"/>
    <property type="match status" value="1"/>
</dbReference>
<comment type="subcellular location">
    <subcellularLocation>
        <location evidence="6">Cytoplasm</location>
    </subcellularLocation>
</comment>
<keyword evidence="6" id="KW-0963">Cytoplasm</keyword>
<dbReference type="InterPro" id="IPR023397">
    <property type="entry name" value="SAM-dep_MeTrfase_MraW_recog"/>
</dbReference>
<reference evidence="7 8" key="1">
    <citation type="journal article" date="2015" name="Int. J. Syst. Evol. Microbiol.">
        <title>Roseomonas oryzae sp. nov., isolated from paddy rhizosphere soil.</title>
        <authorList>
            <person name="Ramaprasad E.V."/>
            <person name="Sasikala Ch."/>
            <person name="Ramana Ch.V."/>
        </authorList>
    </citation>
    <scope>NUCLEOTIDE SEQUENCE [LARGE SCALE GENOMIC DNA]</scope>
    <source>
        <strain evidence="7 8">KCTC 42542</strain>
    </source>
</reference>
<evidence type="ECO:0000256" key="3">
    <source>
        <dbReference type="ARBA" id="ARBA00022603"/>
    </source>
</evidence>
<feature type="binding site" evidence="6">
    <location>
        <position position="50"/>
    </location>
    <ligand>
        <name>S-adenosyl-L-methionine</name>
        <dbReference type="ChEBI" id="CHEBI:59789"/>
    </ligand>
</feature>
<dbReference type="NCBIfam" id="TIGR00006">
    <property type="entry name" value="16S rRNA (cytosine(1402)-N(4))-methyltransferase RsmH"/>
    <property type="match status" value="1"/>
</dbReference>
<keyword evidence="5 6" id="KW-0949">S-adenosyl-L-methionine</keyword>
<evidence type="ECO:0000256" key="5">
    <source>
        <dbReference type="ARBA" id="ARBA00022691"/>
    </source>
</evidence>
<dbReference type="OrthoDB" id="9806637at2"/>
<dbReference type="InterPro" id="IPR029063">
    <property type="entry name" value="SAM-dependent_MTases_sf"/>
</dbReference>
<sequence length="311" mass="33789">MSGHLPVMLREVLEHLAPRDGGTYVDGTFGGGGYARAILEAGRCTLHAIDRDPDAIARGAALAERYPDRLALIEGRFGDMFELLTERGVTRLDGVVLDLGVSSFQIDQAERGFSFRADGPLDMRMEKAGPSAADLVNRLPEAELADILWRFGEERHSRRIARALVAARREAPIQTTGQLTRIIHSVMPRDPSGIDSATRSFQALRLKVNDELGEVERGLAGAAQLLAPGGRLVVVAFHSLEDRIVKRFMQQAAGRAPGASRHAPSAHLAPAASPEFRLVTTQALRPGDVETMANPRARSARLRALEKLETV</sequence>
<dbReference type="EC" id="2.1.1.199" evidence="6"/>
<evidence type="ECO:0000256" key="2">
    <source>
        <dbReference type="ARBA" id="ARBA00022552"/>
    </source>
</evidence>
<evidence type="ECO:0000313" key="8">
    <source>
        <dbReference type="Proteomes" id="UP000322110"/>
    </source>
</evidence>
<comment type="function">
    <text evidence="6">Specifically methylates the N4 position of cytidine in position 1402 (C1402) of 16S rRNA.</text>
</comment>
<organism evidence="7 8">
    <name type="scientific">Teichococcus oryzae</name>
    <dbReference type="NCBI Taxonomy" id="1608942"/>
    <lineage>
        <taxon>Bacteria</taxon>
        <taxon>Pseudomonadati</taxon>
        <taxon>Pseudomonadota</taxon>
        <taxon>Alphaproteobacteria</taxon>
        <taxon>Acetobacterales</taxon>
        <taxon>Roseomonadaceae</taxon>
        <taxon>Roseomonas</taxon>
    </lineage>
</organism>
<dbReference type="HAMAP" id="MF_01007">
    <property type="entry name" value="16SrRNA_methyltr_H"/>
    <property type="match status" value="1"/>
</dbReference>
<feature type="binding site" evidence="6">
    <location>
        <position position="98"/>
    </location>
    <ligand>
        <name>S-adenosyl-L-methionine</name>
        <dbReference type="ChEBI" id="CHEBI:59789"/>
    </ligand>
</feature>
<evidence type="ECO:0000256" key="6">
    <source>
        <dbReference type="HAMAP-Rule" id="MF_01007"/>
    </source>
</evidence>
<dbReference type="RefSeq" id="WP_149810694.1">
    <property type="nucleotide sequence ID" value="NZ_VUKA01000001.1"/>
</dbReference>
<comment type="catalytic activity">
    <reaction evidence="6">
        <text>cytidine(1402) in 16S rRNA + S-adenosyl-L-methionine = N(4)-methylcytidine(1402) in 16S rRNA + S-adenosyl-L-homocysteine + H(+)</text>
        <dbReference type="Rhea" id="RHEA:42928"/>
        <dbReference type="Rhea" id="RHEA-COMP:10286"/>
        <dbReference type="Rhea" id="RHEA-COMP:10287"/>
        <dbReference type="ChEBI" id="CHEBI:15378"/>
        <dbReference type="ChEBI" id="CHEBI:57856"/>
        <dbReference type="ChEBI" id="CHEBI:59789"/>
        <dbReference type="ChEBI" id="CHEBI:74506"/>
        <dbReference type="ChEBI" id="CHEBI:82748"/>
        <dbReference type="EC" id="2.1.1.199"/>
    </reaction>
</comment>
<dbReference type="GO" id="GO:0005737">
    <property type="term" value="C:cytoplasm"/>
    <property type="evidence" value="ECO:0007669"/>
    <property type="project" value="UniProtKB-SubCell"/>
</dbReference>
<dbReference type="EMBL" id="VUKA01000001">
    <property type="protein sequence ID" value="KAA2214739.1"/>
    <property type="molecule type" value="Genomic_DNA"/>
</dbReference>
<dbReference type="InterPro" id="IPR002903">
    <property type="entry name" value="RsmH"/>
</dbReference>
<evidence type="ECO:0000256" key="1">
    <source>
        <dbReference type="ARBA" id="ARBA00010396"/>
    </source>
</evidence>
<dbReference type="SUPFAM" id="SSF53335">
    <property type="entry name" value="S-adenosyl-L-methionine-dependent methyltransferases"/>
    <property type="match status" value="1"/>
</dbReference>
<feature type="binding site" evidence="6">
    <location>
        <begin position="32"/>
        <end position="34"/>
    </location>
    <ligand>
        <name>S-adenosyl-L-methionine</name>
        <dbReference type="ChEBI" id="CHEBI:59789"/>
    </ligand>
</feature>